<evidence type="ECO:0000256" key="1">
    <source>
        <dbReference type="SAM" id="MobiDB-lite"/>
    </source>
</evidence>
<dbReference type="InterPro" id="IPR023393">
    <property type="entry name" value="START-like_dom_sf"/>
</dbReference>
<evidence type="ECO:0008006" key="4">
    <source>
        <dbReference type="Google" id="ProtNLM"/>
    </source>
</evidence>
<dbReference type="SUPFAM" id="SSF55961">
    <property type="entry name" value="Bet v1-like"/>
    <property type="match status" value="1"/>
</dbReference>
<feature type="region of interest" description="Disordered" evidence="1">
    <location>
        <begin position="559"/>
        <end position="601"/>
    </location>
</feature>
<feature type="compositionally biased region" description="Basic and acidic residues" evidence="1">
    <location>
        <begin position="496"/>
        <end position="511"/>
    </location>
</feature>
<dbReference type="PANTHER" id="PTHR34560:SF5">
    <property type="entry name" value="PYL-LIKE-1"/>
    <property type="match status" value="1"/>
</dbReference>
<protein>
    <recommendedName>
        <fullName evidence="4">START domain-containing protein</fullName>
    </recommendedName>
</protein>
<keyword evidence="3" id="KW-1185">Reference proteome</keyword>
<organism evidence="2 3">
    <name type="scientific">Capsicum annuum</name>
    <name type="common">Capsicum pepper</name>
    <dbReference type="NCBI Taxonomy" id="4072"/>
    <lineage>
        <taxon>Eukaryota</taxon>
        <taxon>Viridiplantae</taxon>
        <taxon>Streptophyta</taxon>
        <taxon>Embryophyta</taxon>
        <taxon>Tracheophyta</taxon>
        <taxon>Spermatophyta</taxon>
        <taxon>Magnoliopsida</taxon>
        <taxon>eudicotyledons</taxon>
        <taxon>Gunneridae</taxon>
        <taxon>Pentapetalae</taxon>
        <taxon>asterids</taxon>
        <taxon>lamiids</taxon>
        <taxon>Solanales</taxon>
        <taxon>Solanaceae</taxon>
        <taxon>Solanoideae</taxon>
        <taxon>Capsiceae</taxon>
        <taxon>Capsicum</taxon>
    </lineage>
</organism>
<comment type="caution">
    <text evidence="2">The sequence shown here is derived from an EMBL/GenBank/DDBJ whole genome shotgun (WGS) entry which is preliminary data.</text>
</comment>
<feature type="compositionally biased region" description="Low complexity" evidence="1">
    <location>
        <begin position="534"/>
        <end position="547"/>
    </location>
</feature>
<sequence length="622" mass="69782">MRDNGNISEYRDKLDQTLSSHDLVNDDLLKNLVKNQMLRSSECGLQGLFYVTLNLDVTLIGSHIKQDTEDYRVMYREGPEGTPFHTLLVEGYVDGPSDVCLCISWGAEFYNKWWPQTTIPTFKVAASECVQKIREGEQICLVRMKLSWPLSTREALVHFFVFEYLQDGLIVVLLNSISDVDSVDRSTHGYSKDGIPLPQDVVRIDVVGGFAIQKVTDNRSYFRTIANMDIKLDFIPPSLINFISRQLVGAGFKLYKKEVASVTKGDQDFSNVLKDTLYARIRKALYSDNIPNGDATLEQKKDVCHLDKEKRNGKEARVILDEGTRDDSGSSGLQKDFKKDASLQLDERKSDDNGTLELLDMIRDVYVHPDQVTRTNVEDKSPEKKVHFDNGLISSSEQDNVVVKDNKVHSEIEEINEDTTESTVSLDKNDMKLRDSPANQLVNVPANNKKVVISSEVRQALGTLEKAISIIRDFEHNLEIRSVSGNTTVKSLGVEEDGRKDSKSSETDRIHGSVVARAESPEKELSEATLNEQRTSSASHSSRRTSFSLCTREANHIKKVAPASPGDAPHAAARTSVDQSKEDNVASVHADTVPGKKNGKRKRKLPFYCCLYFQDKSRVDKE</sequence>
<feature type="compositionally biased region" description="Basic and acidic residues" evidence="1">
    <location>
        <begin position="315"/>
        <end position="328"/>
    </location>
</feature>
<feature type="region of interest" description="Disordered" evidence="1">
    <location>
        <begin position="315"/>
        <end position="339"/>
    </location>
</feature>
<dbReference type="PANTHER" id="PTHR34560">
    <property type="entry name" value="POLYKETIDE CYCLASE/DEHYDRASE/LIPID TRANSPORT SUPERFAMILY PROTEIN"/>
    <property type="match status" value="1"/>
</dbReference>
<dbReference type="Gene3D" id="3.30.530.20">
    <property type="match status" value="1"/>
</dbReference>
<dbReference type="STRING" id="4072.A0A2G3AMM5"/>
<dbReference type="AlphaFoldDB" id="A0A2G3AMM5"/>
<name>A0A2G3AMM5_CAPAN</name>
<dbReference type="Gramene" id="PHT95469">
    <property type="protein sequence ID" value="PHT95469"/>
    <property type="gene ID" value="T459_03351"/>
</dbReference>
<reference evidence="2 3" key="2">
    <citation type="journal article" date="2017" name="Genome Biol.">
        <title>New reference genome sequences of hot pepper reveal the massive evolution of plant disease-resistance genes by retroduplication.</title>
        <authorList>
            <person name="Kim S."/>
            <person name="Park J."/>
            <person name="Yeom S.I."/>
            <person name="Kim Y.M."/>
            <person name="Seo E."/>
            <person name="Kim K.T."/>
            <person name="Kim M.S."/>
            <person name="Lee J.M."/>
            <person name="Cheong K."/>
            <person name="Shin H.S."/>
            <person name="Kim S.B."/>
            <person name="Han K."/>
            <person name="Lee J."/>
            <person name="Park M."/>
            <person name="Lee H.A."/>
            <person name="Lee H.Y."/>
            <person name="Lee Y."/>
            <person name="Oh S."/>
            <person name="Lee J.H."/>
            <person name="Choi E."/>
            <person name="Choi E."/>
            <person name="Lee S.E."/>
            <person name="Jeon J."/>
            <person name="Kim H."/>
            <person name="Choi G."/>
            <person name="Song H."/>
            <person name="Lee J."/>
            <person name="Lee S.C."/>
            <person name="Kwon J.K."/>
            <person name="Lee H.Y."/>
            <person name="Koo N."/>
            <person name="Hong Y."/>
            <person name="Kim R.W."/>
            <person name="Kang W.H."/>
            <person name="Huh J.H."/>
            <person name="Kang B.C."/>
            <person name="Yang T.J."/>
            <person name="Lee Y.H."/>
            <person name="Bennetzen J.L."/>
            <person name="Choi D."/>
        </authorList>
    </citation>
    <scope>NUCLEOTIDE SEQUENCE [LARGE SCALE GENOMIC DNA]</scope>
    <source>
        <strain evidence="3">cv. CM334</strain>
    </source>
</reference>
<accession>A0A2G3AMM5</accession>
<reference evidence="2 3" key="1">
    <citation type="journal article" date="2014" name="Nat. Genet.">
        <title>Genome sequence of the hot pepper provides insights into the evolution of pungency in Capsicum species.</title>
        <authorList>
            <person name="Kim S."/>
            <person name="Park M."/>
            <person name="Yeom S.I."/>
            <person name="Kim Y.M."/>
            <person name="Lee J.M."/>
            <person name="Lee H.A."/>
            <person name="Seo E."/>
            <person name="Choi J."/>
            <person name="Cheong K."/>
            <person name="Kim K.T."/>
            <person name="Jung K."/>
            <person name="Lee G.W."/>
            <person name="Oh S.K."/>
            <person name="Bae C."/>
            <person name="Kim S.B."/>
            <person name="Lee H.Y."/>
            <person name="Kim S.Y."/>
            <person name="Kim M.S."/>
            <person name="Kang B.C."/>
            <person name="Jo Y.D."/>
            <person name="Yang H.B."/>
            <person name="Jeong H.J."/>
            <person name="Kang W.H."/>
            <person name="Kwon J.K."/>
            <person name="Shin C."/>
            <person name="Lim J.Y."/>
            <person name="Park J.H."/>
            <person name="Huh J.H."/>
            <person name="Kim J.S."/>
            <person name="Kim B.D."/>
            <person name="Cohen O."/>
            <person name="Paran I."/>
            <person name="Suh M.C."/>
            <person name="Lee S.B."/>
            <person name="Kim Y.K."/>
            <person name="Shin Y."/>
            <person name="Noh S.J."/>
            <person name="Park J."/>
            <person name="Seo Y.S."/>
            <person name="Kwon S.Y."/>
            <person name="Kim H.A."/>
            <person name="Park J.M."/>
            <person name="Kim H.J."/>
            <person name="Choi S.B."/>
            <person name="Bosland P.W."/>
            <person name="Reeves G."/>
            <person name="Jo S.H."/>
            <person name="Lee B.W."/>
            <person name="Cho H.T."/>
            <person name="Choi H.S."/>
            <person name="Lee M.S."/>
            <person name="Yu Y."/>
            <person name="Do Choi Y."/>
            <person name="Park B.S."/>
            <person name="van Deynze A."/>
            <person name="Ashrafi H."/>
            <person name="Hill T."/>
            <person name="Kim W.T."/>
            <person name="Pai H.S."/>
            <person name="Ahn H.K."/>
            <person name="Yeam I."/>
            <person name="Giovannoni J.J."/>
            <person name="Rose J.K."/>
            <person name="Sorensen I."/>
            <person name="Lee S.J."/>
            <person name="Kim R.W."/>
            <person name="Choi I.Y."/>
            <person name="Choi B.S."/>
            <person name="Lim J.S."/>
            <person name="Lee Y.H."/>
            <person name="Choi D."/>
        </authorList>
    </citation>
    <scope>NUCLEOTIDE SEQUENCE [LARGE SCALE GENOMIC DNA]</scope>
    <source>
        <strain evidence="3">cv. CM334</strain>
    </source>
</reference>
<evidence type="ECO:0000313" key="2">
    <source>
        <dbReference type="EMBL" id="PHT95469.1"/>
    </source>
</evidence>
<evidence type="ECO:0000313" key="3">
    <source>
        <dbReference type="Proteomes" id="UP000222542"/>
    </source>
</evidence>
<dbReference type="EMBL" id="AYRZ02000001">
    <property type="protein sequence ID" value="PHT95469.1"/>
    <property type="molecule type" value="Genomic_DNA"/>
</dbReference>
<feature type="region of interest" description="Disordered" evidence="1">
    <location>
        <begin position="492"/>
        <end position="547"/>
    </location>
</feature>
<dbReference type="Proteomes" id="UP000222542">
    <property type="component" value="Unassembled WGS sequence"/>
</dbReference>
<dbReference type="OMA" id="QDPINET"/>
<gene>
    <name evidence="2" type="ORF">T459_03351</name>
</gene>
<proteinExistence type="predicted"/>